<feature type="chain" id="PRO_5031113045" description="Lipoprotein" evidence="1">
    <location>
        <begin position="21"/>
        <end position="195"/>
    </location>
</feature>
<gene>
    <name evidence="2" type="ORF">F9817_13330</name>
</gene>
<comment type="caution">
    <text evidence="2">The sequence shown here is derived from an EMBL/GenBank/DDBJ whole genome shotgun (WGS) entry which is preliminary data.</text>
</comment>
<dbReference type="RefSeq" id="WP_161156328.1">
    <property type="nucleotide sequence ID" value="NZ_WEKT01000024.1"/>
</dbReference>
<evidence type="ECO:0008006" key="4">
    <source>
        <dbReference type="Google" id="ProtNLM"/>
    </source>
</evidence>
<dbReference type="PROSITE" id="PS51257">
    <property type="entry name" value="PROKAR_LIPOPROTEIN"/>
    <property type="match status" value="1"/>
</dbReference>
<accession>A0A7X4RUT0</accession>
<keyword evidence="1" id="KW-0732">Signal</keyword>
<evidence type="ECO:0000313" key="2">
    <source>
        <dbReference type="EMBL" id="MZI94176.1"/>
    </source>
</evidence>
<protein>
    <recommendedName>
        <fullName evidence="4">Lipoprotein</fullName>
    </recommendedName>
</protein>
<evidence type="ECO:0000313" key="3">
    <source>
        <dbReference type="Proteomes" id="UP000462621"/>
    </source>
</evidence>
<dbReference type="AlphaFoldDB" id="A0A7X4RUT0"/>
<dbReference type="EMBL" id="WEKT01000024">
    <property type="protein sequence ID" value="MZI94176.1"/>
    <property type="molecule type" value="Genomic_DNA"/>
</dbReference>
<sequence>MKRILLFCIPVALSGCSAWQQSENNATSDTTVTPLAQCLGHTQLPEKLANQFYAVNDSKLLNQSLGEPGKGKLCNGAVYQAKPKTKVVIYRAWNSTNPNSKLGSWWAFSQPSGSIAKYRENYEICYQWSPLDKLVRCTLKPGTKIVLGGGQSAECSQYLSYPTSKSQQIFIEDASSAVKDCVEYTGMMSWIEAEQ</sequence>
<proteinExistence type="predicted"/>
<evidence type="ECO:0000256" key="1">
    <source>
        <dbReference type="SAM" id="SignalP"/>
    </source>
</evidence>
<organism evidence="2 3">
    <name type="scientific">Vibrio eleionomae</name>
    <dbReference type="NCBI Taxonomy" id="2653505"/>
    <lineage>
        <taxon>Bacteria</taxon>
        <taxon>Pseudomonadati</taxon>
        <taxon>Pseudomonadota</taxon>
        <taxon>Gammaproteobacteria</taxon>
        <taxon>Vibrionales</taxon>
        <taxon>Vibrionaceae</taxon>
        <taxon>Vibrio</taxon>
    </lineage>
</organism>
<feature type="signal peptide" evidence="1">
    <location>
        <begin position="1"/>
        <end position="20"/>
    </location>
</feature>
<name>A0A7X4RUT0_9VIBR</name>
<dbReference type="Proteomes" id="UP000462621">
    <property type="component" value="Unassembled WGS sequence"/>
</dbReference>
<reference evidence="2 3" key="1">
    <citation type="submission" date="2019-10" db="EMBL/GenBank/DDBJ databases">
        <title>Vibrio sp. nov. isolated from a shrimp pond.</title>
        <authorList>
            <person name="Gomez-Gil B."/>
            <person name="Enciso-Ibarra J."/>
            <person name="Enciso-Ibarra K."/>
            <person name="Bolan-Mejia C."/>
        </authorList>
    </citation>
    <scope>NUCLEOTIDE SEQUENCE [LARGE SCALE GENOMIC DNA]</scope>
    <source>
        <strain evidence="2 3">CAIM 722</strain>
    </source>
</reference>
<keyword evidence="3" id="KW-1185">Reference proteome</keyword>